<dbReference type="EMBL" id="JACSIT010000153">
    <property type="protein sequence ID" value="MBC6996475.1"/>
    <property type="molecule type" value="Genomic_DNA"/>
</dbReference>
<sequence length="65" mass="7060">MKHAVIIFFSAIFLLIISCNKEENIQPNESVEPIAEGTFAICTTVTDPNPDAEVSPTISLVVQRG</sequence>
<gene>
    <name evidence="1" type="ORF">H9S92_20050</name>
</gene>
<dbReference type="AlphaFoldDB" id="A0A923T990"/>
<accession>A0A923T990</accession>
<keyword evidence="2" id="KW-1185">Reference proteome</keyword>
<name>A0A923T990_9BACT</name>
<comment type="caution">
    <text evidence="1">The sequence shown here is derived from an EMBL/GenBank/DDBJ whole genome shotgun (WGS) entry which is preliminary data.</text>
</comment>
<protein>
    <submittedName>
        <fullName evidence="1">Uncharacterized protein</fullName>
    </submittedName>
</protein>
<proteinExistence type="predicted"/>
<dbReference type="Proteomes" id="UP000650081">
    <property type="component" value="Unassembled WGS sequence"/>
</dbReference>
<evidence type="ECO:0000313" key="2">
    <source>
        <dbReference type="Proteomes" id="UP000650081"/>
    </source>
</evidence>
<evidence type="ECO:0000313" key="1">
    <source>
        <dbReference type="EMBL" id="MBC6996475.1"/>
    </source>
</evidence>
<organism evidence="1 2">
    <name type="scientific">Neolewinella lacunae</name>
    <dbReference type="NCBI Taxonomy" id="1517758"/>
    <lineage>
        <taxon>Bacteria</taxon>
        <taxon>Pseudomonadati</taxon>
        <taxon>Bacteroidota</taxon>
        <taxon>Saprospiria</taxon>
        <taxon>Saprospirales</taxon>
        <taxon>Lewinellaceae</taxon>
        <taxon>Neolewinella</taxon>
    </lineage>
</organism>
<dbReference type="PROSITE" id="PS51257">
    <property type="entry name" value="PROKAR_LIPOPROTEIN"/>
    <property type="match status" value="1"/>
</dbReference>
<dbReference type="RefSeq" id="WP_187468487.1">
    <property type="nucleotide sequence ID" value="NZ_JACSIT010000153.1"/>
</dbReference>
<reference evidence="1" key="1">
    <citation type="submission" date="2020-08" db="EMBL/GenBank/DDBJ databases">
        <title>Lewinella bacteria from marine environments.</title>
        <authorList>
            <person name="Zhong Y."/>
        </authorList>
    </citation>
    <scope>NUCLEOTIDE SEQUENCE</scope>
    <source>
        <strain evidence="1">KCTC 42187</strain>
    </source>
</reference>